<sequence>MANLEQQVQMLTSQMQQLTLQLGSQQQELGNTRAALEQQTQATNAALSVAQAAIAQLTASNQPTQAVDSTRKPLNPKLVKAPEPFLGTEADWERFKFGFTSWIGTVDPEYPQLLKEAASQAEEIDSDPIEMTDQAEGFCTDLFAILVGLCQAGEIPAMAMLVPERNGFELWRRVHARYEPENKHKPFAWLRALSNPTFPTKESLWQRGLEEWEGEIAKYEREYMKTFDADLKLAILSEVAPKALAPQIAMNSASLSTYKTLREFIVQYLKSKNLWRRSAGTTFGSASASSAPYSGPAPMEIGAVDVADAKPHKGKETKGDGKSRDNRKGDPSGKSGKGAVEVTEQVAATSSTKYVLLDSGATTSCASDQCFPDATVDATRQKELWAINGTPIRHKGELTAPTAIPATDCCGEPIAIPASFRMDVTDATEPVMAFCRILDDADCDLHFYRTSSGKPAHIDTPDGHTIMLPRFGARFYMPYENRSPGSGTTEFVVAGNDGDESPSPMHYSPTEPGSDAGAGTSEPDALENADVECGKEHAPPQPAGLPMPDAPSDEQRSRHNLTHADFAAWCPHCVAGKAADSQHKRKNKHEDPQIPVLQVDYQFFGRDGQLVAEESKKATVLTGTDLSSGWPMMAFVPHKGIEACTVRALTSWVKRLGHPKVVLQHDQESALRTVVDQVQKELGHDHVQVRAAPRYSHASQGGAENANRLMAGMLRTWLSALNEAYPNPAEPLDINHPVVPWLCRWVAFVWARFHVQADNMTPFRIVSGRDYAAPIVEFGEVVLCKLPDTKSLSKAKPRWFKGLFVGRLEVDDLTDAGAITVRSVRRLPLADQHDVAYLNAACGLPWAPAGKRTKVRTESSQIVALPAPLVSEASQPPLSVEPPAVSKDALPVPPIMPDVVVPDPSESSANVPGTPLSEPRGMTPDSAENMAMTPPTAPSPFQLEAPSPTSPFRGAGAAPIPRVQASPTGINAVPLPPPVVLETCPAPESSEPATSSEAAPKVQRVGTISDALSQIQEWARSGQWEQKISSVLDLLDTQLDPREVEKARDVQMATLVEKQFATPKLKSAIPRKCKLFNFKWVDEIKRGAYRSRFTCADITKRYSKEELAEEINTFAPTPYEESHVLLELKCLKNGWHSRSGDVRCAYLLGTDSGDSNGNPVYVRMPPEYVQHFHTWLAAQDAKTKAEFVGISDADLCKHVVLQLDGNLYGRRPAGSNYRQEFEKVVADKLVSHGYHFVRGKRDPTVYTCSKTDATLLRHVDDVRMGAFDADLNFLQSKDGLGKYLDMKNGDIERNSVFTN</sequence>
<dbReference type="InterPro" id="IPR012337">
    <property type="entry name" value="RNaseH-like_sf"/>
</dbReference>
<feature type="compositionally biased region" description="Pro residues" evidence="2">
    <location>
        <begin position="539"/>
        <end position="549"/>
    </location>
</feature>
<dbReference type="PROSITE" id="PS50994">
    <property type="entry name" value="INTEGRASE"/>
    <property type="match status" value="1"/>
</dbReference>
<protein>
    <recommendedName>
        <fullName evidence="3">Integrase catalytic domain-containing protein</fullName>
    </recommendedName>
</protein>
<name>A0A812MX03_9DINO</name>
<accession>A0A812MX03</accession>
<feature type="region of interest" description="Disordered" evidence="2">
    <location>
        <begin position="486"/>
        <end position="558"/>
    </location>
</feature>
<evidence type="ECO:0000313" key="5">
    <source>
        <dbReference type="Proteomes" id="UP000604046"/>
    </source>
</evidence>
<dbReference type="Proteomes" id="UP000604046">
    <property type="component" value="Unassembled WGS sequence"/>
</dbReference>
<feature type="region of interest" description="Disordered" evidence="2">
    <location>
        <begin position="901"/>
        <end position="938"/>
    </location>
</feature>
<organism evidence="4 5">
    <name type="scientific">Symbiodinium natans</name>
    <dbReference type="NCBI Taxonomy" id="878477"/>
    <lineage>
        <taxon>Eukaryota</taxon>
        <taxon>Sar</taxon>
        <taxon>Alveolata</taxon>
        <taxon>Dinophyceae</taxon>
        <taxon>Suessiales</taxon>
        <taxon>Symbiodiniaceae</taxon>
        <taxon>Symbiodinium</taxon>
    </lineage>
</organism>
<dbReference type="InterPro" id="IPR036397">
    <property type="entry name" value="RNaseH_sf"/>
</dbReference>
<keyword evidence="1" id="KW-0175">Coiled coil</keyword>
<evidence type="ECO:0000259" key="3">
    <source>
        <dbReference type="PROSITE" id="PS50994"/>
    </source>
</evidence>
<dbReference type="GO" id="GO:0015074">
    <property type="term" value="P:DNA integration"/>
    <property type="evidence" value="ECO:0007669"/>
    <property type="project" value="InterPro"/>
</dbReference>
<dbReference type="OrthoDB" id="428501at2759"/>
<dbReference type="GO" id="GO:0003676">
    <property type="term" value="F:nucleic acid binding"/>
    <property type="evidence" value="ECO:0007669"/>
    <property type="project" value="InterPro"/>
</dbReference>
<comment type="caution">
    <text evidence="4">The sequence shown here is derived from an EMBL/GenBank/DDBJ whole genome shotgun (WGS) entry which is preliminary data.</text>
</comment>
<dbReference type="InterPro" id="IPR001584">
    <property type="entry name" value="Integrase_cat-core"/>
</dbReference>
<feature type="domain" description="Integrase catalytic" evidence="3">
    <location>
        <begin position="588"/>
        <end position="770"/>
    </location>
</feature>
<evidence type="ECO:0000313" key="4">
    <source>
        <dbReference type="EMBL" id="CAE7278058.1"/>
    </source>
</evidence>
<gene>
    <name evidence="4" type="ORF">SNAT2548_LOCUS14738</name>
</gene>
<dbReference type="Gene3D" id="3.30.420.10">
    <property type="entry name" value="Ribonuclease H-like superfamily/Ribonuclease H"/>
    <property type="match status" value="1"/>
</dbReference>
<reference evidence="4" key="1">
    <citation type="submission" date="2021-02" db="EMBL/GenBank/DDBJ databases">
        <authorList>
            <person name="Dougan E. K."/>
            <person name="Rhodes N."/>
            <person name="Thang M."/>
            <person name="Chan C."/>
        </authorList>
    </citation>
    <scope>NUCLEOTIDE SEQUENCE</scope>
</reference>
<feature type="compositionally biased region" description="Basic and acidic residues" evidence="2">
    <location>
        <begin position="307"/>
        <end position="331"/>
    </location>
</feature>
<feature type="region of interest" description="Disordered" evidence="2">
    <location>
        <begin position="305"/>
        <end position="340"/>
    </location>
</feature>
<dbReference type="EMBL" id="CAJNDS010001779">
    <property type="protein sequence ID" value="CAE7278058.1"/>
    <property type="molecule type" value="Genomic_DNA"/>
</dbReference>
<evidence type="ECO:0000256" key="1">
    <source>
        <dbReference type="SAM" id="Coils"/>
    </source>
</evidence>
<proteinExistence type="predicted"/>
<feature type="coiled-coil region" evidence="1">
    <location>
        <begin position="1"/>
        <end position="28"/>
    </location>
</feature>
<evidence type="ECO:0000256" key="2">
    <source>
        <dbReference type="SAM" id="MobiDB-lite"/>
    </source>
</evidence>
<keyword evidence="5" id="KW-1185">Reference proteome</keyword>
<dbReference type="SUPFAM" id="SSF53098">
    <property type="entry name" value="Ribonuclease H-like"/>
    <property type="match status" value="1"/>
</dbReference>